<keyword evidence="1" id="KW-0812">Transmembrane</keyword>
<evidence type="ECO:0000313" key="3">
    <source>
        <dbReference type="Proteomes" id="UP001209885"/>
    </source>
</evidence>
<feature type="transmembrane region" description="Helical" evidence="1">
    <location>
        <begin position="204"/>
        <end position="224"/>
    </location>
</feature>
<dbReference type="RefSeq" id="WP_266056264.1">
    <property type="nucleotide sequence ID" value="NZ_JAPFQN010000005.1"/>
</dbReference>
<sequence>MKKISFFFIMSIFFLIVLLLGFYQSFIFRPYFRDTHLPFYLITHGILLIIWFLVYFHQNYLVAKGKLISHQRNGKYWFVLAILITLANLNVLIFISKESILEQETYYYQVRTIENVSPLVIGNLYLTLSSVGFLFVAYFKRLKKHVHKRAIFAVSLIWLQPAWDRAIRPLKLNEIQEFLPFFIIYIIPVILIVYDYIKLKRIMTVSVAFLIVELLTIPIVFTLIDLGLAEKIVLGIGRIII</sequence>
<keyword evidence="1" id="KW-1133">Transmembrane helix</keyword>
<protein>
    <submittedName>
        <fullName evidence="2">Uncharacterized protein</fullName>
    </submittedName>
</protein>
<feature type="transmembrane region" description="Helical" evidence="1">
    <location>
        <begin position="76"/>
        <end position="96"/>
    </location>
</feature>
<feature type="transmembrane region" description="Helical" evidence="1">
    <location>
        <begin position="39"/>
        <end position="56"/>
    </location>
</feature>
<dbReference type="EMBL" id="JAPFQN010000005">
    <property type="protein sequence ID" value="MCX2743821.1"/>
    <property type="molecule type" value="Genomic_DNA"/>
</dbReference>
<accession>A0ABT3RQB2</accession>
<organism evidence="2 3">
    <name type="scientific">Mangrovivirga halotolerans</name>
    <dbReference type="NCBI Taxonomy" id="2993936"/>
    <lineage>
        <taxon>Bacteria</taxon>
        <taxon>Pseudomonadati</taxon>
        <taxon>Bacteroidota</taxon>
        <taxon>Cytophagia</taxon>
        <taxon>Cytophagales</taxon>
        <taxon>Mangrovivirgaceae</taxon>
        <taxon>Mangrovivirga</taxon>
    </lineage>
</organism>
<proteinExistence type="predicted"/>
<dbReference type="Proteomes" id="UP001209885">
    <property type="component" value="Unassembled WGS sequence"/>
</dbReference>
<evidence type="ECO:0000256" key="1">
    <source>
        <dbReference type="SAM" id="Phobius"/>
    </source>
</evidence>
<feature type="transmembrane region" description="Helical" evidence="1">
    <location>
        <begin position="116"/>
        <end position="139"/>
    </location>
</feature>
<feature type="transmembrane region" description="Helical" evidence="1">
    <location>
        <begin position="178"/>
        <end position="197"/>
    </location>
</feature>
<gene>
    <name evidence="2" type="ORF">OO013_08090</name>
</gene>
<feature type="transmembrane region" description="Helical" evidence="1">
    <location>
        <begin position="7"/>
        <end position="27"/>
    </location>
</feature>
<reference evidence="2 3" key="1">
    <citation type="submission" date="2022-11" db="EMBL/GenBank/DDBJ databases">
        <title>The characterization of three novel Bacteroidetes species and genomic analysis of their roles in tidal elemental geochemical cycles.</title>
        <authorList>
            <person name="Ma K."/>
        </authorList>
    </citation>
    <scope>NUCLEOTIDE SEQUENCE [LARGE SCALE GENOMIC DNA]</scope>
    <source>
        <strain evidence="2 3">M17</strain>
    </source>
</reference>
<keyword evidence="1" id="KW-0472">Membrane</keyword>
<comment type="caution">
    <text evidence="2">The sequence shown here is derived from an EMBL/GenBank/DDBJ whole genome shotgun (WGS) entry which is preliminary data.</text>
</comment>
<name>A0ABT3RQB2_9BACT</name>
<keyword evidence="3" id="KW-1185">Reference proteome</keyword>
<evidence type="ECO:0000313" key="2">
    <source>
        <dbReference type="EMBL" id="MCX2743821.1"/>
    </source>
</evidence>